<accession>A0A383B7J1</accession>
<feature type="domain" description="Glycosyltransferase 2-like" evidence="1">
    <location>
        <begin position="6"/>
        <end position="158"/>
    </location>
</feature>
<dbReference type="PANTHER" id="PTHR22916">
    <property type="entry name" value="GLYCOSYLTRANSFERASE"/>
    <property type="match status" value="1"/>
</dbReference>
<protein>
    <recommendedName>
        <fullName evidence="1">Glycosyltransferase 2-like domain-containing protein</fullName>
    </recommendedName>
</protein>
<dbReference type="Gene3D" id="3.90.550.10">
    <property type="entry name" value="Spore Coat Polysaccharide Biosynthesis Protein SpsA, Chain A"/>
    <property type="match status" value="1"/>
</dbReference>
<dbReference type="PANTHER" id="PTHR22916:SF3">
    <property type="entry name" value="UDP-GLCNAC:BETAGAL BETA-1,3-N-ACETYLGLUCOSAMINYLTRANSFERASE-LIKE PROTEIN 1"/>
    <property type="match status" value="1"/>
</dbReference>
<gene>
    <name evidence="2" type="ORF">METZ01_LOCUS468657</name>
</gene>
<evidence type="ECO:0000259" key="1">
    <source>
        <dbReference type="Pfam" id="PF00535"/>
    </source>
</evidence>
<dbReference type="InterPro" id="IPR029044">
    <property type="entry name" value="Nucleotide-diphossugar_trans"/>
</dbReference>
<proteinExistence type="predicted"/>
<dbReference type="EMBL" id="UINC01198027">
    <property type="protein sequence ID" value="SVE15803.1"/>
    <property type="molecule type" value="Genomic_DNA"/>
</dbReference>
<organism evidence="2">
    <name type="scientific">marine metagenome</name>
    <dbReference type="NCBI Taxonomy" id="408172"/>
    <lineage>
        <taxon>unclassified sequences</taxon>
        <taxon>metagenomes</taxon>
        <taxon>ecological metagenomes</taxon>
    </lineage>
</organism>
<reference evidence="2" key="1">
    <citation type="submission" date="2018-05" db="EMBL/GenBank/DDBJ databases">
        <authorList>
            <person name="Lanie J.A."/>
            <person name="Ng W.-L."/>
            <person name="Kazmierczak K.M."/>
            <person name="Andrzejewski T.M."/>
            <person name="Davidsen T.M."/>
            <person name="Wayne K.J."/>
            <person name="Tettelin H."/>
            <person name="Glass J.I."/>
            <person name="Rusch D."/>
            <person name="Podicherti R."/>
            <person name="Tsui H.-C.T."/>
            <person name="Winkler M.E."/>
        </authorList>
    </citation>
    <scope>NUCLEOTIDE SEQUENCE</scope>
</reference>
<dbReference type="SUPFAM" id="SSF53448">
    <property type="entry name" value="Nucleotide-diphospho-sugar transferases"/>
    <property type="match status" value="1"/>
</dbReference>
<feature type="non-terminal residue" evidence="2">
    <location>
        <position position="192"/>
    </location>
</feature>
<dbReference type="InterPro" id="IPR001173">
    <property type="entry name" value="Glyco_trans_2-like"/>
</dbReference>
<dbReference type="Pfam" id="PF00535">
    <property type="entry name" value="Glycos_transf_2"/>
    <property type="match status" value="1"/>
</dbReference>
<sequence>MDNLITICLTTYNRPNYLKIAMDSIIEQSFEEFALIILDNGSDNRTSDLIASYNDSRISYVKNQKNEREFINQAFTYSNNKYLMLTHDDDVMNPNFLKNQIKILENDEEIGVLASSINLIDDDGNELNRIRPRIFQNRLWLEKEFIKEYFFRGDIIPCPTCIFRSDIISANNLKYNFEVGQAVDLFLLFKIN</sequence>
<name>A0A383B7J1_9ZZZZ</name>
<evidence type="ECO:0000313" key="2">
    <source>
        <dbReference type="EMBL" id="SVE15803.1"/>
    </source>
</evidence>
<dbReference type="GO" id="GO:0016758">
    <property type="term" value="F:hexosyltransferase activity"/>
    <property type="evidence" value="ECO:0007669"/>
    <property type="project" value="UniProtKB-ARBA"/>
</dbReference>
<dbReference type="AlphaFoldDB" id="A0A383B7J1"/>